<name>V6EWJ2_MAGGM</name>
<keyword evidence="2 3" id="KW-0732">Signal</keyword>
<dbReference type="EMBL" id="HG794546">
    <property type="protein sequence ID" value="CDK97645.1"/>
    <property type="molecule type" value="Genomic_DNA"/>
</dbReference>
<feature type="chain" id="PRO_5004745179" evidence="3">
    <location>
        <begin position="21"/>
        <end position="359"/>
    </location>
</feature>
<feature type="signal peptide" evidence="3">
    <location>
        <begin position="1"/>
        <end position="20"/>
    </location>
</feature>
<dbReference type="InterPro" id="IPR034984">
    <property type="entry name" value="Imelysin-like_IPPA"/>
</dbReference>
<gene>
    <name evidence="5" type="ordered locus">MGMSRv2__0430</name>
</gene>
<dbReference type="KEGG" id="mgy:MGMSRv2__0430"/>
<dbReference type="Proteomes" id="UP000018922">
    <property type="component" value="Chromosome I"/>
</dbReference>
<evidence type="ECO:0000313" key="5">
    <source>
        <dbReference type="EMBL" id="CDK97645.1"/>
    </source>
</evidence>
<evidence type="ECO:0000256" key="3">
    <source>
        <dbReference type="SAM" id="SignalP"/>
    </source>
</evidence>
<evidence type="ECO:0000313" key="6">
    <source>
        <dbReference type="Proteomes" id="UP000018922"/>
    </source>
</evidence>
<evidence type="ECO:0000259" key="4">
    <source>
        <dbReference type="Pfam" id="PF09375"/>
    </source>
</evidence>
<organism evidence="5 6">
    <name type="scientific">Magnetospirillum gryphiswaldense (strain DSM 6361 / JCM 21280 / NBRC 15271 / MSR-1)</name>
    <dbReference type="NCBI Taxonomy" id="431944"/>
    <lineage>
        <taxon>Bacteria</taxon>
        <taxon>Pseudomonadati</taxon>
        <taxon>Pseudomonadota</taxon>
        <taxon>Alphaproteobacteria</taxon>
        <taxon>Rhodospirillales</taxon>
        <taxon>Rhodospirillaceae</taxon>
        <taxon>Magnetospirillum</taxon>
    </lineage>
</organism>
<dbReference type="Pfam" id="PF09375">
    <property type="entry name" value="Peptidase_M75"/>
    <property type="match status" value="1"/>
</dbReference>
<reference evidence="5 6" key="1">
    <citation type="journal article" date="2014" name="Genome Announc.">
        <title>Complete genome sequence of Magnetospirillum gryphiswaldense MSR-1.</title>
        <authorList>
            <person name="Wang X."/>
            <person name="Wang Q."/>
            <person name="Zhang W."/>
            <person name="Wang Y."/>
            <person name="Li L."/>
            <person name="Wen T."/>
            <person name="Zhang T."/>
            <person name="Zhang Y."/>
            <person name="Xu J."/>
            <person name="Hu J."/>
            <person name="Li S."/>
            <person name="Liu L."/>
            <person name="Liu J."/>
            <person name="Jiang W."/>
            <person name="Tian J."/>
            <person name="Li Y."/>
            <person name="Schuler D."/>
            <person name="Wang L."/>
            <person name="Li J."/>
        </authorList>
    </citation>
    <scope>NUCLEOTIDE SEQUENCE [LARGE SCALE GENOMIC DNA]</scope>
    <source>
        <strain evidence="6">DSM 6361 / JCM 21280 / NBRC 15271 / MSR-1</strain>
    </source>
</reference>
<dbReference type="AlphaFoldDB" id="V6EWJ2"/>
<dbReference type="HOGENOM" id="CLU_061785_1_0_5"/>
<keyword evidence="6" id="KW-1185">Reference proteome</keyword>
<feature type="domain" description="Imelysin-like" evidence="4">
    <location>
        <begin position="37"/>
        <end position="336"/>
    </location>
</feature>
<proteinExistence type="predicted"/>
<dbReference type="GO" id="GO:0030313">
    <property type="term" value="C:cell envelope"/>
    <property type="evidence" value="ECO:0007669"/>
    <property type="project" value="UniProtKB-SubCell"/>
</dbReference>
<protein>
    <submittedName>
        <fullName evidence="5">Periplasmic lipoprotein</fullName>
    </submittedName>
</protein>
<evidence type="ECO:0000256" key="2">
    <source>
        <dbReference type="ARBA" id="ARBA00022729"/>
    </source>
</evidence>
<dbReference type="STRING" id="1430440.MGMSRv2__0430"/>
<comment type="subcellular location">
    <subcellularLocation>
        <location evidence="1">Cell envelope</location>
    </subcellularLocation>
</comment>
<dbReference type="CDD" id="cd14659">
    <property type="entry name" value="Imelysin-like_IPPA"/>
    <property type="match status" value="1"/>
</dbReference>
<accession>V6EWJ2</accession>
<sequence>MRVHLTLMAVLLVASSPAWAAPDYAGILTAGADGPMIAGYRDFQAKAALLDQGMQTLCASPAPPSLEIARAGFHAAMDSWQKVQWIGYGPVEAFHRGQRVQFWPDKKNAGDRQMLALLKDRNAEALEGNRIAFASVAIQGLPALEMLLFDTNQAAKLVEASDDGTLRCRLAQGITANLGRIGGELVQDWSKPDGFATVLKSAGTGVNPYADHRQAASQMFNALHAQLSAMAEVKLAYPLAVSAGEARPSRAESWRSKRSLRNIAVNLESLRDTFATAFAPALRADGKGAAADRFLAALIDAQGAVTKLPAPMEESMGETDGWARLNGLKAKIKTAAQVLETEVAAALDVQVGFNGLDGD</sequence>
<dbReference type="eggNOG" id="COG3489">
    <property type="taxonomic scope" value="Bacteria"/>
</dbReference>
<keyword evidence="5" id="KW-0449">Lipoprotein</keyword>
<dbReference type="InterPro" id="IPR038352">
    <property type="entry name" value="Imelysin_sf"/>
</dbReference>
<evidence type="ECO:0000256" key="1">
    <source>
        <dbReference type="ARBA" id="ARBA00004196"/>
    </source>
</evidence>
<dbReference type="InterPro" id="IPR018976">
    <property type="entry name" value="Imelysin-like"/>
</dbReference>
<dbReference type="Gene3D" id="1.20.1420.20">
    <property type="entry name" value="M75 peptidase, HXXE motif"/>
    <property type="match status" value="1"/>
</dbReference>